<dbReference type="InterPro" id="IPR046342">
    <property type="entry name" value="CBS_dom_sf"/>
</dbReference>
<protein>
    <submittedName>
        <fullName evidence="4">CBS domain-containing protein CBSX5-like</fullName>
    </submittedName>
</protein>
<keyword evidence="1" id="KW-0677">Repeat</keyword>
<dbReference type="AlphaFoldDB" id="A0A8B8MYX8"/>
<accession>A0A8B8MYX8</accession>
<dbReference type="SUPFAM" id="SSF54631">
    <property type="entry name" value="CBS-domain pair"/>
    <property type="match status" value="2"/>
</dbReference>
<evidence type="ECO:0000256" key="2">
    <source>
        <dbReference type="ARBA" id="ARBA00023122"/>
    </source>
</evidence>
<dbReference type="RefSeq" id="XP_030515313.1">
    <property type="nucleotide sequence ID" value="XM_030659453.2"/>
</dbReference>
<dbReference type="Proteomes" id="UP000827889">
    <property type="component" value="Chromosome 2"/>
</dbReference>
<dbReference type="GO" id="GO:0005737">
    <property type="term" value="C:cytoplasm"/>
    <property type="evidence" value="ECO:0007669"/>
    <property type="project" value="TreeGrafter"/>
</dbReference>
<sequence>MAVGLLSHTVSDLCLGKPALRSLPATATLGDALSALRSSGETCLSVWSCDHSSGDAAAPEAELGCRCVGKVCMVDVICYLCEDGRLSSPSSALKAPLTAILPNIPGLVIHVDPSSSLLEAIDLILQGAQNLVVPIVTRFATKTRRKQHQKPSPTPTLHHGREFCWLTQEDVVRFLLNSIGVFSPLPALSIDDLGIVSADVLVADYHSPASSAVGAIASSLADQTSVAVVDGNGVLIGEISPFALASCDETAAAAVATLSCGDLLAYIDCGGPPEELVRTVKARLEERGLQATVNELAISSSNSNPSSPSSDEDTVTSPTSVLLLRKLGRCNSRSFSYSSRLVRRSEAIVCNRKSSLVAVMVQAIAHRVNYVWVIEEDCSLIGIVTFYHMLEVLKEHLENLA</sequence>
<evidence type="ECO:0000313" key="4">
    <source>
        <dbReference type="RefSeq" id="XP_030515313.1"/>
    </source>
</evidence>
<dbReference type="PANTHER" id="PTHR13780">
    <property type="entry name" value="AMP-ACTIVATED PROTEIN KINASE, GAMMA REGULATORY SUBUNIT"/>
    <property type="match status" value="1"/>
</dbReference>
<proteinExistence type="predicted"/>
<gene>
    <name evidence="4" type="primary">LOC115729027</name>
</gene>
<name>A0A8B8MYX8_9MYRT</name>
<organism evidence="3 4">
    <name type="scientific">Rhodamnia argentea</name>
    <dbReference type="NCBI Taxonomy" id="178133"/>
    <lineage>
        <taxon>Eukaryota</taxon>
        <taxon>Viridiplantae</taxon>
        <taxon>Streptophyta</taxon>
        <taxon>Embryophyta</taxon>
        <taxon>Tracheophyta</taxon>
        <taxon>Spermatophyta</taxon>
        <taxon>Magnoliopsida</taxon>
        <taxon>eudicotyledons</taxon>
        <taxon>Gunneridae</taxon>
        <taxon>Pentapetalae</taxon>
        <taxon>rosids</taxon>
        <taxon>malvids</taxon>
        <taxon>Myrtales</taxon>
        <taxon>Myrtaceae</taxon>
        <taxon>Myrtoideae</taxon>
        <taxon>Myrteae</taxon>
        <taxon>Australasian group</taxon>
        <taxon>Rhodamnia</taxon>
    </lineage>
</organism>
<dbReference type="GeneID" id="115729027"/>
<dbReference type="InterPro" id="IPR050511">
    <property type="entry name" value="AMPK_gamma/SDS23_families"/>
</dbReference>
<reference evidence="4" key="2">
    <citation type="submission" date="2025-08" db="UniProtKB">
        <authorList>
            <consortium name="RefSeq"/>
        </authorList>
    </citation>
    <scope>IDENTIFICATION</scope>
    <source>
        <tissue evidence="4">Leaf</tissue>
    </source>
</reference>
<dbReference type="GO" id="GO:0005634">
    <property type="term" value="C:nucleus"/>
    <property type="evidence" value="ECO:0007669"/>
    <property type="project" value="TreeGrafter"/>
</dbReference>
<dbReference type="PANTHER" id="PTHR13780:SF128">
    <property type="entry name" value="CBS DOMAIN-CONTAINING PROTEIN"/>
    <property type="match status" value="1"/>
</dbReference>
<dbReference type="OrthoDB" id="681454at2759"/>
<keyword evidence="2" id="KW-0129">CBS domain</keyword>
<evidence type="ECO:0000313" key="3">
    <source>
        <dbReference type="Proteomes" id="UP000827889"/>
    </source>
</evidence>
<dbReference type="KEGG" id="rarg:115729027"/>
<reference evidence="3" key="1">
    <citation type="submission" date="2025-05" db="UniProtKB">
        <authorList>
            <consortium name="RefSeq"/>
        </authorList>
    </citation>
    <scope>NUCLEOTIDE SEQUENCE [LARGE SCALE GENOMIC DNA]</scope>
</reference>
<keyword evidence="3" id="KW-1185">Reference proteome</keyword>
<evidence type="ECO:0000256" key="1">
    <source>
        <dbReference type="ARBA" id="ARBA00022737"/>
    </source>
</evidence>